<organism evidence="1">
    <name type="scientific">uncultured Caudovirales phage</name>
    <dbReference type="NCBI Taxonomy" id="2100421"/>
    <lineage>
        <taxon>Viruses</taxon>
        <taxon>Duplodnaviria</taxon>
        <taxon>Heunggongvirae</taxon>
        <taxon>Uroviricota</taxon>
        <taxon>Caudoviricetes</taxon>
        <taxon>Peduoviridae</taxon>
        <taxon>Maltschvirus</taxon>
        <taxon>Maltschvirus maltsch</taxon>
    </lineage>
</organism>
<name>A0A2H4J8E2_9CAUD</name>
<gene>
    <name evidence="1" type="ORF">9F2_14</name>
</gene>
<accession>A0A2H4J8E2</accession>
<proteinExistence type="predicted"/>
<dbReference type="EMBL" id="MF417927">
    <property type="protein sequence ID" value="ASN71520.1"/>
    <property type="molecule type" value="Genomic_DNA"/>
</dbReference>
<protein>
    <submittedName>
        <fullName evidence="1">Uncharacterized protein</fullName>
    </submittedName>
</protein>
<sequence length="215" mass="23356">MSAINFQLFSDRGYVAVDTLATFNEGQPCYFTSKAIPLPHLNMLIAVTGVAVTLTDFLADINNRVIRGPEDLAFKAPELLQKIWMEYRGRGSLGPAWPPGNHTATIFHFGFSEETGLMVGYQHHSGNDFAAEALRGKGGKPGADLAGEPLEGLPENLRLLIAQQHADEQRPLKERVHIGGNAIGFIIQKGGMAIVQIAPLPGEEDARKAILGFFH</sequence>
<reference evidence="1" key="1">
    <citation type="submission" date="2017-06" db="EMBL/GenBank/DDBJ databases">
        <title>Novel phages from South African skin metaviromes.</title>
        <authorList>
            <person name="van Zyl L.J."/>
            <person name="Abrahams Y."/>
            <person name="Stander E.A."/>
            <person name="Kirby B.M."/>
            <person name="Clavaud C."/>
            <person name="Farcet C."/>
            <person name="Breton L."/>
            <person name="Trindade M.I."/>
        </authorList>
    </citation>
    <scope>NUCLEOTIDE SEQUENCE</scope>
</reference>
<evidence type="ECO:0000313" key="1">
    <source>
        <dbReference type="EMBL" id="ASN71520.1"/>
    </source>
</evidence>